<reference evidence="2" key="1">
    <citation type="submission" date="2016-10" db="EMBL/GenBank/DDBJ databases">
        <authorList>
            <person name="Varghese N."/>
        </authorList>
    </citation>
    <scope>NUCLEOTIDE SEQUENCE [LARGE SCALE GENOMIC DNA]</scope>
    <source>
        <strain evidence="2">DSM 44719</strain>
    </source>
</reference>
<gene>
    <name evidence="1" type="ORF">SAMN04490220_1620</name>
</gene>
<evidence type="ECO:0000313" key="2">
    <source>
        <dbReference type="Proteomes" id="UP000183407"/>
    </source>
</evidence>
<dbReference type="EMBL" id="FNTL01000004">
    <property type="protein sequence ID" value="SEC42934.1"/>
    <property type="molecule type" value="Genomic_DNA"/>
</dbReference>
<name>A0A1H4SG05_RHOJO</name>
<dbReference type="Proteomes" id="UP000183407">
    <property type="component" value="Unassembled WGS sequence"/>
</dbReference>
<accession>A0A1H4SG05</accession>
<organism evidence="1 2">
    <name type="scientific">Rhodococcus jostii</name>
    <dbReference type="NCBI Taxonomy" id="132919"/>
    <lineage>
        <taxon>Bacteria</taxon>
        <taxon>Bacillati</taxon>
        <taxon>Actinomycetota</taxon>
        <taxon>Actinomycetes</taxon>
        <taxon>Mycobacteriales</taxon>
        <taxon>Nocardiaceae</taxon>
        <taxon>Rhodococcus</taxon>
    </lineage>
</organism>
<dbReference type="AlphaFoldDB" id="A0A1H4SG05"/>
<evidence type="ECO:0000313" key="1">
    <source>
        <dbReference type="EMBL" id="SEC42934.1"/>
    </source>
</evidence>
<sequence>MNVRSLVLEISRVVILARDDGTSCVATPERLREVAYWPTTVGSMWRPPLLNNAESLIEEHTPGDVPGASWWVLHGNAEPEVQIDLTLEDGSSPTVHRLGNVWAIEWVSIPQKAFLYRSDRPEDSQPHRIRMIRPSYLPPAPYPDNHW</sequence>
<protein>
    <submittedName>
        <fullName evidence="1">Uncharacterized protein</fullName>
    </submittedName>
</protein>
<proteinExistence type="predicted"/>